<gene>
    <name evidence="1" type="ORF">Hgul01_01089</name>
</gene>
<name>A0ABP9WYQ9_9CHLR</name>
<evidence type="ECO:0000313" key="1">
    <source>
        <dbReference type="EMBL" id="GAA5527305.1"/>
    </source>
</evidence>
<dbReference type="Proteomes" id="UP001428290">
    <property type="component" value="Unassembled WGS sequence"/>
</dbReference>
<comment type="caution">
    <text evidence="1">The sequence shown here is derived from an EMBL/GenBank/DDBJ whole genome shotgun (WGS) entry which is preliminary data.</text>
</comment>
<keyword evidence="2" id="KW-1185">Reference proteome</keyword>
<sequence length="99" mass="10736">MAEVEVYLEQGPVEKIAKTLNTIGQVLKTVAKVLEVLSTTLKATAFIGLVGGYAVAQYIDQFRPTIEKMSEKLLETAGEVNKAVQAYINQDSTLSGRFG</sequence>
<dbReference type="EMBL" id="BAABRU010000003">
    <property type="protein sequence ID" value="GAA5527305.1"/>
    <property type="molecule type" value="Genomic_DNA"/>
</dbReference>
<dbReference type="RefSeq" id="WP_012190119.1">
    <property type="nucleotide sequence ID" value="NZ_BAABRU010000003.1"/>
</dbReference>
<accession>A0ABP9WYQ9</accession>
<proteinExistence type="predicted"/>
<evidence type="ECO:0000313" key="2">
    <source>
        <dbReference type="Proteomes" id="UP001428290"/>
    </source>
</evidence>
<organism evidence="1 2">
    <name type="scientific">Herpetosiphon gulosus</name>
    <dbReference type="NCBI Taxonomy" id="1973496"/>
    <lineage>
        <taxon>Bacteria</taxon>
        <taxon>Bacillati</taxon>
        <taxon>Chloroflexota</taxon>
        <taxon>Chloroflexia</taxon>
        <taxon>Herpetosiphonales</taxon>
        <taxon>Herpetosiphonaceae</taxon>
        <taxon>Herpetosiphon</taxon>
    </lineage>
</organism>
<protein>
    <submittedName>
        <fullName evidence="1">Uncharacterized protein</fullName>
    </submittedName>
</protein>
<reference evidence="1 2" key="1">
    <citation type="submission" date="2024-02" db="EMBL/GenBank/DDBJ databases">
        <title>Herpetosiphon gulosus NBRC 112829.</title>
        <authorList>
            <person name="Ichikawa N."/>
            <person name="Katano-Makiyama Y."/>
            <person name="Hidaka K."/>
        </authorList>
    </citation>
    <scope>NUCLEOTIDE SEQUENCE [LARGE SCALE GENOMIC DNA]</scope>
    <source>
        <strain evidence="1 2">NBRC 112829</strain>
    </source>
</reference>